<evidence type="ECO:0000313" key="1">
    <source>
        <dbReference type="EMBL" id="GAA0523035.1"/>
    </source>
</evidence>
<dbReference type="NCBIfam" id="TIGR01869">
    <property type="entry name" value="casC_Cse4"/>
    <property type="match status" value="1"/>
</dbReference>
<protein>
    <submittedName>
        <fullName evidence="1">Type I-E CRISPR-associated protein Cas7/Cse4/CasC</fullName>
    </submittedName>
</protein>
<gene>
    <name evidence="1" type="primary">cas7e</name>
    <name evidence="1" type="ORF">GCM10009545_26540</name>
</gene>
<dbReference type="RefSeq" id="WP_346073146.1">
    <property type="nucleotide sequence ID" value="NZ_BAAAHC010000009.1"/>
</dbReference>
<sequence length="391" mass="41609">MSIPAYFDIHAIQSLPFSNTNRDDLGAPKTVVFGGAERTRISSQSWKRAIRHHIESTLDDKVVRTRRVVVGVAERLQARGWEQDEADLAGIQVAISAGKGISLKQEKDDADQVVLTTNVLLLLPESSIDELADLAAEHRQAILAEGKRAKKPTAMKPVLPTDVVDGLLSRRSGTINLFGRMLAELPGANVDGAVQMAHAFTTHATQVEYDFFTAVDDVEQALKLPGSGHMNTGLFSAGTFYRYANVNLTDLTENLAGDADLARSLVAAFVDGFITRLPSGKQNATAAVTIPDLVYVCVRDDRPVSLASAFEAPVTGAHGYTALSASRLNTHAAAINTLLGEQHVLFAAHTAAPNTHRDGDTSALDGLGTHHATFSSLVEDAVAAAFPGGQA</sequence>
<name>A0ABP3MNW2_9PSEU</name>
<keyword evidence="2" id="KW-1185">Reference proteome</keyword>
<evidence type="ECO:0000313" key="2">
    <source>
        <dbReference type="Proteomes" id="UP001500220"/>
    </source>
</evidence>
<dbReference type="Pfam" id="PF09344">
    <property type="entry name" value="Cas_CT1975"/>
    <property type="match status" value="1"/>
</dbReference>
<reference evidence="2" key="1">
    <citation type="journal article" date="2019" name="Int. J. Syst. Evol. Microbiol.">
        <title>The Global Catalogue of Microorganisms (GCM) 10K type strain sequencing project: providing services to taxonomists for standard genome sequencing and annotation.</title>
        <authorList>
            <consortium name="The Broad Institute Genomics Platform"/>
            <consortium name="The Broad Institute Genome Sequencing Center for Infectious Disease"/>
            <person name="Wu L."/>
            <person name="Ma J."/>
        </authorList>
    </citation>
    <scope>NUCLEOTIDE SEQUENCE [LARGE SCALE GENOMIC DNA]</scope>
    <source>
        <strain evidence="2">JCM 10664</strain>
    </source>
</reference>
<dbReference type="EMBL" id="BAAAHC010000009">
    <property type="protein sequence ID" value="GAA0523035.1"/>
    <property type="molecule type" value="Genomic_DNA"/>
</dbReference>
<accession>A0ABP3MNW2</accession>
<dbReference type="Proteomes" id="UP001500220">
    <property type="component" value="Unassembled WGS sequence"/>
</dbReference>
<dbReference type="InterPro" id="IPR010148">
    <property type="entry name" value="CRISPR-assoc_prot_CT1975"/>
</dbReference>
<proteinExistence type="predicted"/>
<organism evidence="1 2">
    <name type="scientific">Saccharopolyspora thermophila</name>
    <dbReference type="NCBI Taxonomy" id="89367"/>
    <lineage>
        <taxon>Bacteria</taxon>
        <taxon>Bacillati</taxon>
        <taxon>Actinomycetota</taxon>
        <taxon>Actinomycetes</taxon>
        <taxon>Pseudonocardiales</taxon>
        <taxon>Pseudonocardiaceae</taxon>
        <taxon>Saccharopolyspora</taxon>
    </lineage>
</organism>
<comment type="caution">
    <text evidence="1">The sequence shown here is derived from an EMBL/GenBank/DDBJ whole genome shotgun (WGS) entry which is preliminary data.</text>
</comment>